<dbReference type="InterPro" id="IPR004111">
    <property type="entry name" value="Repressor_TetR_C"/>
</dbReference>
<evidence type="ECO:0000256" key="3">
    <source>
        <dbReference type="SAM" id="MobiDB-lite"/>
    </source>
</evidence>
<keyword evidence="2" id="KW-0804">Transcription</keyword>
<accession>A0ABQ3RPS3</accession>
<feature type="domain" description="Tetracycline repressor TetR C-terminal" evidence="4">
    <location>
        <begin position="40"/>
        <end position="120"/>
    </location>
</feature>
<sequence length="122" mass="13201">MRADAGEPGRARGGEQGAGDQRGAGRAGGGDTGRDRGARDQAVHAYRAIWYYTAGEILVRATASRRRTTDARATYRDRVFIDLDPAELPHLSQVADRWAGLTAEDTYELGLRALLNGFSATH</sequence>
<feature type="region of interest" description="Disordered" evidence="3">
    <location>
        <begin position="1"/>
        <end position="38"/>
    </location>
</feature>
<feature type="compositionally biased region" description="Basic and acidic residues" evidence="3">
    <location>
        <begin position="1"/>
        <end position="13"/>
    </location>
</feature>
<evidence type="ECO:0000256" key="1">
    <source>
        <dbReference type="ARBA" id="ARBA00023015"/>
    </source>
</evidence>
<dbReference type="Pfam" id="PF02909">
    <property type="entry name" value="TetR_C_1"/>
    <property type="match status" value="1"/>
</dbReference>
<keyword evidence="1" id="KW-0805">Transcription regulation</keyword>
<keyword evidence="6" id="KW-1185">Reference proteome</keyword>
<evidence type="ECO:0000256" key="2">
    <source>
        <dbReference type="ARBA" id="ARBA00023163"/>
    </source>
</evidence>
<gene>
    <name evidence="5" type="ORF">Srubr_76980</name>
</gene>
<dbReference type="Gene3D" id="1.10.357.10">
    <property type="entry name" value="Tetracycline Repressor, domain 2"/>
    <property type="match status" value="1"/>
</dbReference>
<evidence type="ECO:0000259" key="4">
    <source>
        <dbReference type="Pfam" id="PF02909"/>
    </source>
</evidence>
<evidence type="ECO:0000313" key="6">
    <source>
        <dbReference type="Proteomes" id="UP000646738"/>
    </source>
</evidence>
<dbReference type="EMBL" id="BNEA01000015">
    <property type="protein sequence ID" value="GHI57852.1"/>
    <property type="molecule type" value="Genomic_DNA"/>
</dbReference>
<dbReference type="SUPFAM" id="SSF48498">
    <property type="entry name" value="Tetracyclin repressor-like, C-terminal domain"/>
    <property type="match status" value="1"/>
</dbReference>
<name>A0ABQ3RPS3_STRRR</name>
<organism evidence="5 6">
    <name type="scientific">Streptomyces rubradiris</name>
    <name type="common">Streptomyces achromogenes subsp. rubradiris</name>
    <dbReference type="NCBI Taxonomy" id="285531"/>
    <lineage>
        <taxon>Bacteria</taxon>
        <taxon>Bacillati</taxon>
        <taxon>Actinomycetota</taxon>
        <taxon>Actinomycetes</taxon>
        <taxon>Kitasatosporales</taxon>
        <taxon>Streptomycetaceae</taxon>
        <taxon>Streptomyces</taxon>
    </lineage>
</organism>
<proteinExistence type="predicted"/>
<reference evidence="6" key="1">
    <citation type="submission" date="2023-07" db="EMBL/GenBank/DDBJ databases">
        <title>Whole genome shotgun sequence of Streptomyces achromogenes subsp. rubradiris NBRC 14000.</title>
        <authorList>
            <person name="Komaki H."/>
            <person name="Tamura T."/>
        </authorList>
    </citation>
    <scope>NUCLEOTIDE SEQUENCE [LARGE SCALE GENOMIC DNA]</scope>
    <source>
        <strain evidence="6">NBRC 14000</strain>
    </source>
</reference>
<feature type="compositionally biased region" description="Gly residues" evidence="3">
    <location>
        <begin position="14"/>
        <end position="31"/>
    </location>
</feature>
<dbReference type="InterPro" id="IPR036271">
    <property type="entry name" value="Tet_transcr_reg_TetR-rel_C_sf"/>
</dbReference>
<dbReference type="Proteomes" id="UP000646738">
    <property type="component" value="Unassembled WGS sequence"/>
</dbReference>
<protein>
    <recommendedName>
        <fullName evidence="4">Tetracycline repressor TetR C-terminal domain-containing protein</fullName>
    </recommendedName>
</protein>
<comment type="caution">
    <text evidence="5">The sequence shown here is derived from an EMBL/GenBank/DDBJ whole genome shotgun (WGS) entry which is preliminary data.</text>
</comment>
<evidence type="ECO:0000313" key="5">
    <source>
        <dbReference type="EMBL" id="GHI57852.1"/>
    </source>
</evidence>